<keyword evidence="2" id="KW-1185">Reference proteome</keyword>
<dbReference type="EMBL" id="CM039432">
    <property type="protein sequence ID" value="KAI4332891.1"/>
    <property type="molecule type" value="Genomic_DNA"/>
</dbReference>
<proteinExistence type="predicted"/>
<protein>
    <submittedName>
        <fullName evidence="1">Uncharacterized protein</fullName>
    </submittedName>
</protein>
<gene>
    <name evidence="1" type="ORF">L6164_017764</name>
</gene>
<evidence type="ECO:0000313" key="2">
    <source>
        <dbReference type="Proteomes" id="UP000828941"/>
    </source>
</evidence>
<dbReference type="Proteomes" id="UP000828941">
    <property type="component" value="Chromosome 7"/>
</dbReference>
<name>A0ACB9NA92_BAUVA</name>
<accession>A0ACB9NA92</accession>
<comment type="caution">
    <text evidence="1">The sequence shown here is derived from an EMBL/GenBank/DDBJ whole genome shotgun (WGS) entry which is preliminary data.</text>
</comment>
<reference evidence="1 2" key="1">
    <citation type="journal article" date="2022" name="DNA Res.">
        <title>Chromosomal-level genome assembly of the orchid tree Bauhinia variegata (Leguminosae; Cercidoideae) supports the allotetraploid origin hypothesis of Bauhinia.</title>
        <authorList>
            <person name="Zhong Y."/>
            <person name="Chen Y."/>
            <person name="Zheng D."/>
            <person name="Pang J."/>
            <person name="Liu Y."/>
            <person name="Luo S."/>
            <person name="Meng S."/>
            <person name="Qian L."/>
            <person name="Wei D."/>
            <person name="Dai S."/>
            <person name="Zhou R."/>
        </authorList>
    </citation>
    <scope>NUCLEOTIDE SEQUENCE [LARGE SCALE GENOMIC DNA]</scope>
    <source>
        <strain evidence="1">BV-YZ2020</strain>
    </source>
</reference>
<organism evidence="1 2">
    <name type="scientific">Bauhinia variegata</name>
    <name type="common">Purple orchid tree</name>
    <name type="synonym">Phanera variegata</name>
    <dbReference type="NCBI Taxonomy" id="167791"/>
    <lineage>
        <taxon>Eukaryota</taxon>
        <taxon>Viridiplantae</taxon>
        <taxon>Streptophyta</taxon>
        <taxon>Embryophyta</taxon>
        <taxon>Tracheophyta</taxon>
        <taxon>Spermatophyta</taxon>
        <taxon>Magnoliopsida</taxon>
        <taxon>eudicotyledons</taxon>
        <taxon>Gunneridae</taxon>
        <taxon>Pentapetalae</taxon>
        <taxon>rosids</taxon>
        <taxon>fabids</taxon>
        <taxon>Fabales</taxon>
        <taxon>Fabaceae</taxon>
        <taxon>Cercidoideae</taxon>
        <taxon>Cercideae</taxon>
        <taxon>Bauhiniinae</taxon>
        <taxon>Bauhinia</taxon>
    </lineage>
</organism>
<evidence type="ECO:0000313" key="1">
    <source>
        <dbReference type="EMBL" id="KAI4332891.1"/>
    </source>
</evidence>
<sequence>MGTILLICWWLLYAFGSNAIAEPTYWSYSCENFGDENVHHNFTKSPSYQSNLIALLSSLISHSTNGFYNTTTPVSKGSLDYPYDITIHGNSFCWGYASTSRCQSCIAMASQYILHNCLYHDYAQIAYDVCMLQYWNDWTWTPSNITIFRDKTSESLDENECRYADAYMRILIAQVPEWNLTFRATEFQISASVKRYGSVQCRYVEGCRQCLMNLIDQFSGICRGWRTWWTRSVLPWSYVYSYFNSTVYYLDVGDCAVKFGDSPFYKLDQSSAPPFPVQRREVAHSNVSRTVIIGIIPSVIVVCLVGCCVNYLWCANRRRKDNGPEAAGISANFHDYVQNEDVLNVDIVTIPLRTILHCTSQFSDDFKLGEGGFGHVYKGILPDGRLIAVKVLSETSGQEIISGKRNAQSLLVHAWRLWCEDKSLMLMDSLIEKSCTLREVMKCINIALLCVQEDAADRPTMSMVVLMLGSDEIILPSPNQPPISVVQQSASDKSNNYSTNDVTISNVAPR</sequence>